<feature type="domain" description="Glycosyl hydrolase family 31 C-terminal" evidence="8">
    <location>
        <begin position="705"/>
        <end position="796"/>
    </location>
</feature>
<reference evidence="9" key="1">
    <citation type="submission" date="2020-09" db="EMBL/GenBank/DDBJ databases">
        <authorList>
            <person name="Kikuchi T."/>
        </authorList>
    </citation>
    <scope>NUCLEOTIDE SEQUENCE</scope>
    <source>
        <strain evidence="9">SH1</strain>
    </source>
</reference>
<dbReference type="CDD" id="cd14752">
    <property type="entry name" value="GH31_N"/>
    <property type="match status" value="1"/>
</dbReference>
<dbReference type="InterPro" id="IPR017853">
    <property type="entry name" value="GH"/>
</dbReference>
<dbReference type="AlphaFoldDB" id="A0A811JQN0"/>
<dbReference type="InterPro" id="IPR011013">
    <property type="entry name" value="Gal_mutarotase_sf_dom"/>
</dbReference>
<dbReference type="PROSITE" id="PS00129">
    <property type="entry name" value="GLYCOSYL_HYDROL_F31_1"/>
    <property type="match status" value="1"/>
</dbReference>
<organism evidence="9 10">
    <name type="scientific">Bursaphelenchus okinawaensis</name>
    <dbReference type="NCBI Taxonomy" id="465554"/>
    <lineage>
        <taxon>Eukaryota</taxon>
        <taxon>Metazoa</taxon>
        <taxon>Ecdysozoa</taxon>
        <taxon>Nematoda</taxon>
        <taxon>Chromadorea</taxon>
        <taxon>Rhabditida</taxon>
        <taxon>Tylenchina</taxon>
        <taxon>Tylenchomorpha</taxon>
        <taxon>Aphelenchoidea</taxon>
        <taxon>Aphelenchoididae</taxon>
        <taxon>Bursaphelenchus</taxon>
    </lineage>
</organism>
<evidence type="ECO:0008006" key="11">
    <source>
        <dbReference type="Google" id="ProtNLM"/>
    </source>
</evidence>
<evidence type="ECO:0000313" key="10">
    <source>
        <dbReference type="Proteomes" id="UP000614601"/>
    </source>
</evidence>
<dbReference type="EMBL" id="CAJFDH010000001">
    <property type="protein sequence ID" value="CAD5205653.1"/>
    <property type="molecule type" value="Genomic_DNA"/>
</dbReference>
<dbReference type="PANTHER" id="PTHR22762">
    <property type="entry name" value="ALPHA-GLUCOSIDASE"/>
    <property type="match status" value="1"/>
</dbReference>
<dbReference type="OrthoDB" id="1334205at2759"/>
<dbReference type="Proteomes" id="UP000614601">
    <property type="component" value="Unassembled WGS sequence"/>
</dbReference>
<protein>
    <recommendedName>
        <fullName evidence="11">P-type domain-containing protein</fullName>
    </recommendedName>
</protein>
<dbReference type="Gene3D" id="2.60.40.1180">
    <property type="entry name" value="Golgi alpha-mannosidase II"/>
    <property type="match status" value="2"/>
</dbReference>
<sequence length="957" mass="109358">MRWLILLCLTIPIAYSKLRSSEVVDPLERVDCSPIPGSTIDNCPDYCPYHEAKEQAEANVPACHFPRQSGYFADPYEHNPLTGTNTYKLRINPYSAKNPYGETSEKIRVETAEIGSGLRIKIGDPNAYEPDIELDKSPTIESDEKLVFKLHDDELFTFSVERESNNNTIWDTSIGGLIFGPQFIQIATKIPTTSIYGFGENIHQALKHDFSKYKTWPLFARDQPPKSDVENFMNLYGVHNFYIGIEDDGKAHGVFVLNSNAQEVSTGPAPHLVYRAIGGQFEIFLFPGPSAEDVIKQYQQVIGKPYLPAYWALGFQLCRYGYKSLQDMSDTLDRVLSYNIPIDTIIPDIDYMERYKDFTVGQDKWYRLPNFVKELNKKGMHVTVILDPAIQVDNAIFDNANSKNASFISWPRKDLVQNKINDLYDNTKGTTHMLSVVWPDRHIVFPDFYDDTQKTAEWWQSEIHDFYDRVGFEGLWIDMNEPAAFATNDPNPWYYDNPDHPNIEPLWCPTTGLDAYHDNPPYRTSAAYQFGKDYPLAGNTICMLATANRGKETFYDVKNLYGLKETIATYDALRNATKKRGQVISRSTFASSGHYGGHWLGDNTARWEDLRTSVIGVQEFNIFGIPFVGSDVCGFIGVSNEELCLRWQQLGAFHSFYRNHNDLHQPNQDPSVWPSVAKVTRIANEYRYRHLPYLYALHYKASQNGGTVIRPVAFEFPEDKNTHALSYQFMWGPAVLVIPNVWPGTTTVKGYLPSSVWYTFYGKNYGKQVEKSGVVATFESPKDTSAPAFLRHGVVLPRQAPGMNTQKSRENNLQIVAGLEKIDDLLWKAEGELFWDDGDNDAYLHENKVNGYRLYQHKHYVIFVTATPTVGRVVIVKDKDDTVDQKIPPIEEIEILGYPVEIDFDSIEVNNLKIYVNKTESSYDAGRKLLRIQNSRSPFIHLQSSYSNGWTVYWRNK</sequence>
<dbReference type="Gene3D" id="3.20.20.80">
    <property type="entry name" value="Glycosidases"/>
    <property type="match status" value="1"/>
</dbReference>
<feature type="domain" description="Glycoside hydrolase family 31 TIM barrel" evidence="7">
    <location>
        <begin position="305"/>
        <end position="697"/>
    </location>
</feature>
<dbReference type="GO" id="GO:0005975">
    <property type="term" value="P:carbohydrate metabolic process"/>
    <property type="evidence" value="ECO:0007669"/>
    <property type="project" value="InterPro"/>
</dbReference>
<keyword evidence="6" id="KW-0732">Signal</keyword>
<evidence type="ECO:0000256" key="2">
    <source>
        <dbReference type="ARBA" id="ARBA00022801"/>
    </source>
</evidence>
<evidence type="ECO:0000256" key="3">
    <source>
        <dbReference type="ARBA" id="ARBA00023180"/>
    </source>
</evidence>
<evidence type="ECO:0000256" key="1">
    <source>
        <dbReference type="ARBA" id="ARBA00007806"/>
    </source>
</evidence>
<name>A0A811JQN0_9BILA</name>
<dbReference type="Gene3D" id="2.60.40.1760">
    <property type="entry name" value="glycosyl hydrolase (family 31)"/>
    <property type="match status" value="1"/>
</dbReference>
<keyword evidence="2 5" id="KW-0378">Hydrolase</keyword>
<comment type="caution">
    <text evidence="9">The sequence shown here is derived from an EMBL/GenBank/DDBJ whole genome shotgun (WGS) entry which is preliminary data.</text>
</comment>
<dbReference type="PANTHER" id="PTHR22762:SF133">
    <property type="entry name" value="P-TYPE DOMAIN-CONTAINING PROTEIN"/>
    <property type="match status" value="1"/>
</dbReference>
<evidence type="ECO:0000259" key="7">
    <source>
        <dbReference type="Pfam" id="PF01055"/>
    </source>
</evidence>
<dbReference type="SUPFAM" id="SSF51011">
    <property type="entry name" value="Glycosyl hydrolase domain"/>
    <property type="match status" value="1"/>
</dbReference>
<gene>
    <name evidence="9" type="ORF">BOKJ2_LOCUS337</name>
</gene>
<dbReference type="InterPro" id="IPR000322">
    <property type="entry name" value="Glyco_hydro_31_TIM"/>
</dbReference>
<dbReference type="Proteomes" id="UP000783686">
    <property type="component" value="Unassembled WGS sequence"/>
</dbReference>
<dbReference type="GO" id="GO:0030246">
    <property type="term" value="F:carbohydrate binding"/>
    <property type="evidence" value="ECO:0007669"/>
    <property type="project" value="InterPro"/>
</dbReference>
<dbReference type="InterPro" id="IPR048395">
    <property type="entry name" value="Glyco_hydro_31_C"/>
</dbReference>
<dbReference type="CDD" id="cd06602">
    <property type="entry name" value="GH31_MGAM_SI_GAA"/>
    <property type="match status" value="1"/>
</dbReference>
<proteinExistence type="inferred from homology"/>
<dbReference type="SUPFAM" id="SSF51445">
    <property type="entry name" value="(Trans)glycosidases"/>
    <property type="match status" value="1"/>
</dbReference>
<evidence type="ECO:0000256" key="4">
    <source>
        <dbReference type="ARBA" id="ARBA00023295"/>
    </source>
</evidence>
<keyword evidence="3" id="KW-0325">Glycoprotein</keyword>
<evidence type="ECO:0000256" key="5">
    <source>
        <dbReference type="RuleBase" id="RU361185"/>
    </source>
</evidence>
<dbReference type="EMBL" id="CAJFCW020000001">
    <property type="protein sequence ID" value="CAG9078561.1"/>
    <property type="molecule type" value="Genomic_DNA"/>
</dbReference>
<accession>A0A811JQN0</accession>
<dbReference type="GO" id="GO:0004558">
    <property type="term" value="F:alpha-1,4-glucosidase activity"/>
    <property type="evidence" value="ECO:0007669"/>
    <property type="project" value="TreeGrafter"/>
</dbReference>
<comment type="similarity">
    <text evidence="1 5">Belongs to the glycosyl hydrolase 31 family.</text>
</comment>
<keyword evidence="4 5" id="KW-0326">Glycosidase</keyword>
<keyword evidence="10" id="KW-1185">Reference proteome</keyword>
<evidence type="ECO:0000256" key="6">
    <source>
        <dbReference type="SAM" id="SignalP"/>
    </source>
</evidence>
<feature type="chain" id="PRO_5036220724" description="P-type domain-containing protein" evidence="6">
    <location>
        <begin position="17"/>
        <end position="957"/>
    </location>
</feature>
<evidence type="ECO:0000259" key="8">
    <source>
        <dbReference type="Pfam" id="PF21365"/>
    </source>
</evidence>
<dbReference type="Pfam" id="PF21365">
    <property type="entry name" value="Glyco_hydro_31_3rd"/>
    <property type="match status" value="1"/>
</dbReference>
<feature type="signal peptide" evidence="6">
    <location>
        <begin position="1"/>
        <end position="16"/>
    </location>
</feature>
<dbReference type="InterPro" id="IPR013780">
    <property type="entry name" value="Glyco_hydro_b"/>
</dbReference>
<dbReference type="Pfam" id="PF01055">
    <property type="entry name" value="Glyco_hydro_31_2nd"/>
    <property type="match status" value="1"/>
</dbReference>
<dbReference type="SUPFAM" id="SSF74650">
    <property type="entry name" value="Galactose mutarotase-like"/>
    <property type="match status" value="1"/>
</dbReference>
<evidence type="ECO:0000313" key="9">
    <source>
        <dbReference type="EMBL" id="CAD5205653.1"/>
    </source>
</evidence>
<dbReference type="InterPro" id="IPR030458">
    <property type="entry name" value="Glyco_hydro_31_AS"/>
</dbReference>